<accession>A0AAE1C993</accession>
<protein>
    <submittedName>
        <fullName evidence="1">Uncharacterized protein</fullName>
    </submittedName>
</protein>
<name>A0AAE1C993_9PEZI</name>
<gene>
    <name evidence="1" type="ORF">B0T22DRAFT_264831</name>
</gene>
<dbReference type="EMBL" id="JAULSO010000004">
    <property type="protein sequence ID" value="KAK3683890.1"/>
    <property type="molecule type" value="Genomic_DNA"/>
</dbReference>
<keyword evidence="2" id="KW-1185">Reference proteome</keyword>
<dbReference type="Proteomes" id="UP001270362">
    <property type="component" value="Unassembled WGS sequence"/>
</dbReference>
<reference evidence="1" key="1">
    <citation type="journal article" date="2023" name="Mol. Phylogenet. Evol.">
        <title>Genome-scale phylogeny and comparative genomics of the fungal order Sordariales.</title>
        <authorList>
            <person name="Hensen N."/>
            <person name="Bonometti L."/>
            <person name="Westerberg I."/>
            <person name="Brannstrom I.O."/>
            <person name="Guillou S."/>
            <person name="Cros-Aarteil S."/>
            <person name="Calhoun S."/>
            <person name="Haridas S."/>
            <person name="Kuo A."/>
            <person name="Mondo S."/>
            <person name="Pangilinan J."/>
            <person name="Riley R."/>
            <person name="LaButti K."/>
            <person name="Andreopoulos B."/>
            <person name="Lipzen A."/>
            <person name="Chen C."/>
            <person name="Yan M."/>
            <person name="Daum C."/>
            <person name="Ng V."/>
            <person name="Clum A."/>
            <person name="Steindorff A."/>
            <person name="Ohm R.A."/>
            <person name="Martin F."/>
            <person name="Silar P."/>
            <person name="Natvig D.O."/>
            <person name="Lalanne C."/>
            <person name="Gautier V."/>
            <person name="Ament-Velasquez S.L."/>
            <person name="Kruys A."/>
            <person name="Hutchinson M.I."/>
            <person name="Powell A.J."/>
            <person name="Barry K."/>
            <person name="Miller A.N."/>
            <person name="Grigoriev I.V."/>
            <person name="Debuchy R."/>
            <person name="Gladieux P."/>
            <person name="Hiltunen Thoren M."/>
            <person name="Johannesson H."/>
        </authorList>
    </citation>
    <scope>NUCLEOTIDE SEQUENCE</scope>
    <source>
        <strain evidence="1">CBS 314.62</strain>
    </source>
</reference>
<comment type="caution">
    <text evidence="1">The sequence shown here is derived from an EMBL/GenBank/DDBJ whole genome shotgun (WGS) entry which is preliminary data.</text>
</comment>
<organism evidence="1 2">
    <name type="scientific">Podospora appendiculata</name>
    <dbReference type="NCBI Taxonomy" id="314037"/>
    <lineage>
        <taxon>Eukaryota</taxon>
        <taxon>Fungi</taxon>
        <taxon>Dikarya</taxon>
        <taxon>Ascomycota</taxon>
        <taxon>Pezizomycotina</taxon>
        <taxon>Sordariomycetes</taxon>
        <taxon>Sordariomycetidae</taxon>
        <taxon>Sordariales</taxon>
        <taxon>Podosporaceae</taxon>
        <taxon>Podospora</taxon>
    </lineage>
</organism>
<dbReference type="AlphaFoldDB" id="A0AAE1C993"/>
<evidence type="ECO:0000313" key="1">
    <source>
        <dbReference type="EMBL" id="KAK3683890.1"/>
    </source>
</evidence>
<proteinExistence type="predicted"/>
<sequence>MTILHASSVCTAYVFGAVCNIAHEKLHCTHHALRTSHIRANATTPNPGDGLLDLAPGMSRDVRVPADQLFGLGDEGSLCGGPSSKPLDRFIEEIRPIWPIRPDQEGRCRVDGCT</sequence>
<evidence type="ECO:0000313" key="2">
    <source>
        <dbReference type="Proteomes" id="UP001270362"/>
    </source>
</evidence>
<reference evidence="1" key="2">
    <citation type="submission" date="2023-06" db="EMBL/GenBank/DDBJ databases">
        <authorList>
            <consortium name="Lawrence Berkeley National Laboratory"/>
            <person name="Haridas S."/>
            <person name="Hensen N."/>
            <person name="Bonometti L."/>
            <person name="Westerberg I."/>
            <person name="Brannstrom I.O."/>
            <person name="Guillou S."/>
            <person name="Cros-Aarteil S."/>
            <person name="Calhoun S."/>
            <person name="Kuo A."/>
            <person name="Mondo S."/>
            <person name="Pangilinan J."/>
            <person name="Riley R."/>
            <person name="Labutti K."/>
            <person name="Andreopoulos B."/>
            <person name="Lipzen A."/>
            <person name="Chen C."/>
            <person name="Yanf M."/>
            <person name="Daum C."/>
            <person name="Ng V."/>
            <person name="Clum A."/>
            <person name="Steindorff A."/>
            <person name="Ohm R."/>
            <person name="Martin F."/>
            <person name="Silar P."/>
            <person name="Natvig D."/>
            <person name="Lalanne C."/>
            <person name="Gautier V."/>
            <person name="Ament-Velasquez S.L."/>
            <person name="Kruys A."/>
            <person name="Hutchinson M.I."/>
            <person name="Powell A.J."/>
            <person name="Barry K."/>
            <person name="Miller A.N."/>
            <person name="Grigoriev I.V."/>
            <person name="Debuchy R."/>
            <person name="Gladieux P."/>
            <person name="Thoren M.H."/>
            <person name="Johannesson H."/>
        </authorList>
    </citation>
    <scope>NUCLEOTIDE SEQUENCE</scope>
    <source>
        <strain evidence="1">CBS 314.62</strain>
    </source>
</reference>